<gene>
    <name evidence="3" type="ORF">J2D77_03335</name>
</gene>
<comment type="caution">
    <text evidence="3">The sequence shown here is derived from an EMBL/GenBank/DDBJ whole genome shotgun (WGS) entry which is preliminary data.</text>
</comment>
<protein>
    <recommendedName>
        <fullName evidence="2">Rap1a immunity protein domain-containing protein</fullName>
    </recommendedName>
</protein>
<keyword evidence="4" id="KW-1185">Reference proteome</keyword>
<evidence type="ECO:0000259" key="2">
    <source>
        <dbReference type="Pfam" id="PF18602"/>
    </source>
</evidence>
<dbReference type="RefSeq" id="WP_207844835.1">
    <property type="nucleotide sequence ID" value="NZ_JAFVMH010000001.1"/>
</dbReference>
<keyword evidence="1" id="KW-0732">Signal</keyword>
<organism evidence="3 4">
    <name type="scientific">Acetobacter garciniae</name>
    <dbReference type="NCBI Taxonomy" id="2817435"/>
    <lineage>
        <taxon>Bacteria</taxon>
        <taxon>Pseudomonadati</taxon>
        <taxon>Pseudomonadota</taxon>
        <taxon>Alphaproteobacteria</taxon>
        <taxon>Acetobacterales</taxon>
        <taxon>Acetobacteraceae</taxon>
        <taxon>Acetobacter</taxon>
    </lineage>
</organism>
<name>A0A939KPP8_9PROT</name>
<proteinExistence type="predicted"/>
<sequence>MKRLFLLGLASLLAAPTLAHAQRISPMKAGTFGQICTQKAKVGVCDAYLSGMIDAGTLSKINDTNLGDANAPAGFCVPAAETTPAIRGKVVSWLKQHSDTLGKPVGESVFLALHDAYPCGAKK</sequence>
<dbReference type="Proteomes" id="UP000664073">
    <property type="component" value="Unassembled WGS sequence"/>
</dbReference>
<feature type="signal peptide" evidence="1">
    <location>
        <begin position="1"/>
        <end position="21"/>
    </location>
</feature>
<accession>A0A939KPP8</accession>
<feature type="chain" id="PRO_5037211632" description="Rap1a immunity protein domain-containing protein" evidence="1">
    <location>
        <begin position="22"/>
        <end position="123"/>
    </location>
</feature>
<evidence type="ECO:0000256" key="1">
    <source>
        <dbReference type="SAM" id="SignalP"/>
    </source>
</evidence>
<evidence type="ECO:0000313" key="4">
    <source>
        <dbReference type="Proteomes" id="UP000664073"/>
    </source>
</evidence>
<dbReference type="Pfam" id="PF18602">
    <property type="entry name" value="Rap1a"/>
    <property type="match status" value="1"/>
</dbReference>
<evidence type="ECO:0000313" key="3">
    <source>
        <dbReference type="EMBL" id="MBO1324192.1"/>
    </source>
</evidence>
<feature type="domain" description="Rap1a immunity protein" evidence="2">
    <location>
        <begin position="35"/>
        <end position="119"/>
    </location>
</feature>
<dbReference type="AlphaFoldDB" id="A0A939KPP8"/>
<dbReference type="EMBL" id="JAFVMH010000001">
    <property type="protein sequence ID" value="MBO1324192.1"/>
    <property type="molecule type" value="Genomic_DNA"/>
</dbReference>
<dbReference type="InterPro" id="IPR041238">
    <property type="entry name" value="Rap1a"/>
</dbReference>
<reference evidence="3" key="1">
    <citation type="submission" date="2021-03" db="EMBL/GenBank/DDBJ databases">
        <title>The complete genome sequence of Acetobacter sp. TBRC 12339.</title>
        <authorList>
            <person name="Charoenyingcharoen P."/>
            <person name="Yukphan P."/>
        </authorList>
    </citation>
    <scope>NUCLEOTIDE SEQUENCE</scope>
    <source>
        <strain evidence="3">TBRC 12339</strain>
    </source>
</reference>